<protein>
    <submittedName>
        <fullName evidence="3">Glycoside hydrolase family 65 protein</fullName>
    </submittedName>
</protein>
<name>A0ABY4ZS81_9CAUL</name>
<dbReference type="Gene3D" id="1.50.10.10">
    <property type="match status" value="1"/>
</dbReference>
<proteinExistence type="predicted"/>
<evidence type="ECO:0000259" key="1">
    <source>
        <dbReference type="Pfam" id="PF03632"/>
    </source>
</evidence>
<organism evidence="3 4">
    <name type="scientific">Caulobacter segnis</name>
    <dbReference type="NCBI Taxonomy" id="88688"/>
    <lineage>
        <taxon>Bacteria</taxon>
        <taxon>Pseudomonadati</taxon>
        <taxon>Pseudomonadota</taxon>
        <taxon>Alphaproteobacteria</taxon>
        <taxon>Caulobacterales</taxon>
        <taxon>Caulobacteraceae</taxon>
        <taxon>Caulobacter</taxon>
    </lineage>
</organism>
<dbReference type="SUPFAM" id="SSF48208">
    <property type="entry name" value="Six-hairpin glycosidases"/>
    <property type="match status" value="1"/>
</dbReference>
<evidence type="ECO:0000259" key="2">
    <source>
        <dbReference type="Pfam" id="PF03636"/>
    </source>
</evidence>
<feature type="domain" description="Glycoside hydrolase family 65 N-terminal" evidence="2">
    <location>
        <begin position="25"/>
        <end position="153"/>
    </location>
</feature>
<keyword evidence="4" id="KW-1185">Reference proteome</keyword>
<dbReference type="Gene3D" id="2.70.98.40">
    <property type="entry name" value="Glycoside hydrolase, family 65, N-terminal domain"/>
    <property type="match status" value="1"/>
</dbReference>
<dbReference type="Proteomes" id="UP001057520">
    <property type="component" value="Chromosome"/>
</dbReference>
<dbReference type="Pfam" id="PF03632">
    <property type="entry name" value="Glyco_hydro_65m"/>
    <property type="match status" value="1"/>
</dbReference>
<dbReference type="GO" id="GO:0016787">
    <property type="term" value="F:hydrolase activity"/>
    <property type="evidence" value="ECO:0007669"/>
    <property type="project" value="UniProtKB-KW"/>
</dbReference>
<dbReference type="InterPro" id="IPR005195">
    <property type="entry name" value="Glyco_hydro_65_M"/>
</dbReference>
<gene>
    <name evidence="3" type="ORF">MZV50_22270</name>
</gene>
<dbReference type="PANTHER" id="PTHR11051:SF8">
    <property type="entry name" value="PROTEIN-GLUCOSYLGALACTOSYLHYDROXYLYSINE GLUCOSIDASE"/>
    <property type="match status" value="1"/>
</dbReference>
<dbReference type="InterPro" id="IPR008928">
    <property type="entry name" value="6-hairpin_glycosidase_sf"/>
</dbReference>
<dbReference type="InterPro" id="IPR012341">
    <property type="entry name" value="6hp_glycosidase-like_sf"/>
</dbReference>
<keyword evidence="3" id="KW-0378">Hydrolase</keyword>
<evidence type="ECO:0000313" key="4">
    <source>
        <dbReference type="Proteomes" id="UP001057520"/>
    </source>
</evidence>
<evidence type="ECO:0000313" key="3">
    <source>
        <dbReference type="EMBL" id="USQ95244.1"/>
    </source>
</evidence>
<dbReference type="EMBL" id="CP096040">
    <property type="protein sequence ID" value="USQ95244.1"/>
    <property type="molecule type" value="Genomic_DNA"/>
</dbReference>
<sequence>MARKDAIVPISPPPFSGDGGRELPAYVSNGLIGLRVRCQPLQAGMTIVSGYAGEDPERRIEGATPAPYPLAGDIAVDGAWLSDLPHQVGDLEQAYDFATGELTSRFVFQAGERRLVCTVLTFASREDPTLVCQETTLEADGACDLQVRAGVETTGVLGRALRFLRGTPGEGKADVDGALLWESAGGLDRLGLAYVTEITGGAAADAEPARPALDGQGLITTYAFRASARTRYRLRQITSLAPSAMHGRPDEHAGRMAAKARHDGFDAVRAENRAAWDELWKGRVRLVGADERWQALADAAFFYLNTSVHASSCASTSIFGLATWHDYHYYYGHVMWDIEAFATPVLTLLQPAAAHALLNYRFRNLQAARTNAQLMGRQGAQFPWESSPSKGEEAAPLPGTACWHEDHVSLDVARAFALFADATGEGEFRREKAWPVLAGVAEWIVSRVHKTAEGYEIRASMGVAEREQPVDNAAFTNMAAVVVLNDAIRVGERLGRSVDPRWRAVADGMVLPRRDRVVVSHDGYRKAEEKGGTPDSLMGVWPFGYGLDPEDEQATLRFYLDLADTYVGSPMLSALYGAWAARTGDRALALKLLDEGYAKFESGRFAQILEYRPDRFPEQPRAGPFFANMGGFLSSLVLGFPRLEPGEGEPETWFKAPVVLPSGWTAIEIDRLWVRGRPMRLEARHGEPATLSDLEETS</sequence>
<reference evidence="3 4" key="1">
    <citation type="submission" date="2022-04" db="EMBL/GenBank/DDBJ databases">
        <title>Genome sequence of soybean root-associated Caulobacter segnis RL271.</title>
        <authorList>
            <person name="Longley R."/>
            <person name="Bonito G."/>
            <person name="Trigodet F."/>
            <person name="Crosson S."/>
            <person name="Fiebig A."/>
        </authorList>
    </citation>
    <scope>NUCLEOTIDE SEQUENCE [LARGE SCALE GENOMIC DNA]</scope>
    <source>
        <strain evidence="3 4">RL271</strain>
    </source>
</reference>
<dbReference type="Pfam" id="PF03636">
    <property type="entry name" value="Glyco_hydro_65N"/>
    <property type="match status" value="1"/>
</dbReference>
<dbReference type="PANTHER" id="PTHR11051">
    <property type="entry name" value="GLYCOSYL HYDROLASE-RELATED"/>
    <property type="match status" value="1"/>
</dbReference>
<dbReference type="InterPro" id="IPR005196">
    <property type="entry name" value="Glyco_hydro_65_N"/>
</dbReference>
<dbReference type="InterPro" id="IPR037018">
    <property type="entry name" value="GH65_N"/>
</dbReference>
<accession>A0ABY4ZS81</accession>
<feature type="domain" description="Glycoside hydrolase family 65 central catalytic" evidence="1">
    <location>
        <begin position="330"/>
        <end position="528"/>
    </location>
</feature>